<protein>
    <submittedName>
        <fullName evidence="1">Uncharacterized protein</fullName>
    </submittedName>
</protein>
<sequence length="87" mass="10565">MHRSLVQQVPFTSHRDHEDWAWLLEAWHLAGARVEFVWDTLALYNIDTEGVSRSRRMNWQDSLAWLQQYRAWIGAAQRRRFSARRLR</sequence>
<organism evidence="1 2">
    <name type="scientific">Granulicella cerasi</name>
    <dbReference type="NCBI Taxonomy" id="741063"/>
    <lineage>
        <taxon>Bacteria</taxon>
        <taxon>Pseudomonadati</taxon>
        <taxon>Acidobacteriota</taxon>
        <taxon>Terriglobia</taxon>
        <taxon>Terriglobales</taxon>
        <taxon>Acidobacteriaceae</taxon>
        <taxon>Granulicella</taxon>
    </lineage>
</organism>
<name>A0ABW1ZAH5_9BACT</name>
<reference evidence="2" key="1">
    <citation type="journal article" date="2019" name="Int. J. Syst. Evol. Microbiol.">
        <title>The Global Catalogue of Microorganisms (GCM) 10K type strain sequencing project: providing services to taxonomists for standard genome sequencing and annotation.</title>
        <authorList>
            <consortium name="The Broad Institute Genomics Platform"/>
            <consortium name="The Broad Institute Genome Sequencing Center for Infectious Disease"/>
            <person name="Wu L."/>
            <person name="Ma J."/>
        </authorList>
    </citation>
    <scope>NUCLEOTIDE SEQUENCE [LARGE SCALE GENOMIC DNA]</scope>
    <source>
        <strain evidence="2">CGMCC 1.16026</strain>
    </source>
</reference>
<gene>
    <name evidence="1" type="ORF">ACFQBQ_06215</name>
</gene>
<evidence type="ECO:0000313" key="1">
    <source>
        <dbReference type="EMBL" id="MFC6645188.1"/>
    </source>
</evidence>
<dbReference type="EMBL" id="JBHSWI010000001">
    <property type="protein sequence ID" value="MFC6645188.1"/>
    <property type="molecule type" value="Genomic_DNA"/>
</dbReference>
<proteinExistence type="predicted"/>
<keyword evidence="2" id="KW-1185">Reference proteome</keyword>
<dbReference type="Proteomes" id="UP001596391">
    <property type="component" value="Unassembled WGS sequence"/>
</dbReference>
<accession>A0ABW1ZAH5</accession>
<dbReference type="RefSeq" id="WP_390234401.1">
    <property type="nucleotide sequence ID" value="NZ_JBHSWI010000001.1"/>
</dbReference>
<evidence type="ECO:0000313" key="2">
    <source>
        <dbReference type="Proteomes" id="UP001596391"/>
    </source>
</evidence>
<comment type="caution">
    <text evidence="1">The sequence shown here is derived from an EMBL/GenBank/DDBJ whole genome shotgun (WGS) entry which is preliminary data.</text>
</comment>